<dbReference type="PROSITE" id="PS51186">
    <property type="entry name" value="GNAT"/>
    <property type="match status" value="1"/>
</dbReference>
<dbReference type="OrthoDB" id="9789081at2"/>
<dbReference type="InterPro" id="IPR000182">
    <property type="entry name" value="GNAT_dom"/>
</dbReference>
<protein>
    <submittedName>
        <fullName evidence="2">GNAT family N-acetyltransferase</fullName>
    </submittedName>
</protein>
<dbReference type="PANTHER" id="PTHR43451">
    <property type="entry name" value="ACETYLTRANSFERASE (GNAT) FAMILY PROTEIN"/>
    <property type="match status" value="1"/>
</dbReference>
<feature type="domain" description="N-acetyltransferase" evidence="1">
    <location>
        <begin position="1"/>
        <end position="156"/>
    </location>
</feature>
<proteinExistence type="predicted"/>
<comment type="caution">
    <text evidence="2">The sequence shown here is derived from an EMBL/GenBank/DDBJ whole genome shotgun (WGS) entry which is preliminary data.</text>
</comment>
<sequence>MRIRPARSGDAATLALIFHSAVHGIARGDYSADQVRAWSPAPMPTATKEDRLGDGRQVFVAVDARDTPRAFIELEADGHIDCFYCHPDVAGTGVGAALYAWLEAAARQAGIARLYVEASDPARRFFAKQGFSVLHRREFARRGVMLHNHAMEKRLA</sequence>
<dbReference type="SUPFAM" id="SSF55729">
    <property type="entry name" value="Acyl-CoA N-acyltransferases (Nat)"/>
    <property type="match status" value="1"/>
</dbReference>
<dbReference type="Pfam" id="PF13673">
    <property type="entry name" value="Acetyltransf_10"/>
    <property type="match status" value="1"/>
</dbReference>
<dbReference type="InterPro" id="IPR052564">
    <property type="entry name" value="N-acetyltrans/Recomb-assoc"/>
</dbReference>
<dbReference type="CDD" id="cd04301">
    <property type="entry name" value="NAT_SF"/>
    <property type="match status" value="1"/>
</dbReference>
<dbReference type="PANTHER" id="PTHR43451:SF1">
    <property type="entry name" value="ACETYLTRANSFERASE"/>
    <property type="match status" value="1"/>
</dbReference>
<organism evidence="2 3">
    <name type="scientific">Mesobaculum littorinae</name>
    <dbReference type="NCBI Taxonomy" id="2486419"/>
    <lineage>
        <taxon>Bacteria</taxon>
        <taxon>Pseudomonadati</taxon>
        <taxon>Pseudomonadota</taxon>
        <taxon>Alphaproteobacteria</taxon>
        <taxon>Rhodobacterales</taxon>
        <taxon>Roseobacteraceae</taxon>
        <taxon>Mesobaculum</taxon>
    </lineage>
</organism>
<gene>
    <name evidence="2" type="ORF">EKE94_17600</name>
</gene>
<reference evidence="2 3" key="1">
    <citation type="submission" date="2018-11" db="EMBL/GenBank/DDBJ databases">
        <title>Mesobaculum littorinae gen. nov., sp. nov., isolated from Littorina scabra that represents a novel genus of the order Rhodobacteraceae.</title>
        <authorList>
            <person name="Li F."/>
        </authorList>
    </citation>
    <scope>NUCLEOTIDE SEQUENCE [LARGE SCALE GENOMIC DNA]</scope>
    <source>
        <strain evidence="2 3">M0103</strain>
    </source>
</reference>
<dbReference type="AlphaFoldDB" id="A0A438ADH4"/>
<dbReference type="Proteomes" id="UP000285908">
    <property type="component" value="Unassembled WGS sequence"/>
</dbReference>
<name>A0A438ADH4_9RHOB</name>
<keyword evidence="2" id="KW-0808">Transferase</keyword>
<accession>A0A438ADH4</accession>
<dbReference type="InterPro" id="IPR016181">
    <property type="entry name" value="Acyl_CoA_acyltransferase"/>
</dbReference>
<dbReference type="GO" id="GO:0016747">
    <property type="term" value="F:acyltransferase activity, transferring groups other than amino-acyl groups"/>
    <property type="evidence" value="ECO:0007669"/>
    <property type="project" value="InterPro"/>
</dbReference>
<evidence type="ECO:0000259" key="1">
    <source>
        <dbReference type="PROSITE" id="PS51186"/>
    </source>
</evidence>
<keyword evidence="3" id="KW-1185">Reference proteome</keyword>
<evidence type="ECO:0000313" key="3">
    <source>
        <dbReference type="Proteomes" id="UP000285908"/>
    </source>
</evidence>
<dbReference type="EMBL" id="RQXX01000009">
    <property type="protein sequence ID" value="RVV96725.1"/>
    <property type="molecule type" value="Genomic_DNA"/>
</dbReference>
<evidence type="ECO:0000313" key="2">
    <source>
        <dbReference type="EMBL" id="RVV96725.1"/>
    </source>
</evidence>
<dbReference type="Gene3D" id="3.40.630.30">
    <property type="match status" value="1"/>
</dbReference>